<evidence type="ECO:0008006" key="4">
    <source>
        <dbReference type="Google" id="ProtNLM"/>
    </source>
</evidence>
<keyword evidence="1" id="KW-0732">Signal</keyword>
<dbReference type="AlphaFoldDB" id="A0A2N5SM21"/>
<accession>A0A2N5SM21</accession>
<evidence type="ECO:0000313" key="2">
    <source>
        <dbReference type="EMBL" id="PLW14274.1"/>
    </source>
</evidence>
<protein>
    <recommendedName>
        <fullName evidence="4">Secreted protein</fullName>
    </recommendedName>
</protein>
<name>A0A2N5SM21_9BASI</name>
<gene>
    <name evidence="2" type="ORF">PCANC_19749</name>
</gene>
<keyword evidence="3" id="KW-1185">Reference proteome</keyword>
<evidence type="ECO:0000313" key="3">
    <source>
        <dbReference type="Proteomes" id="UP000235388"/>
    </source>
</evidence>
<dbReference type="EMBL" id="PGCJ01000925">
    <property type="protein sequence ID" value="PLW14274.1"/>
    <property type="molecule type" value="Genomic_DNA"/>
</dbReference>
<organism evidence="2 3">
    <name type="scientific">Puccinia coronata f. sp. avenae</name>
    <dbReference type="NCBI Taxonomy" id="200324"/>
    <lineage>
        <taxon>Eukaryota</taxon>
        <taxon>Fungi</taxon>
        <taxon>Dikarya</taxon>
        <taxon>Basidiomycota</taxon>
        <taxon>Pucciniomycotina</taxon>
        <taxon>Pucciniomycetes</taxon>
        <taxon>Pucciniales</taxon>
        <taxon>Pucciniaceae</taxon>
        <taxon>Puccinia</taxon>
    </lineage>
</organism>
<comment type="caution">
    <text evidence="2">The sequence shown here is derived from an EMBL/GenBank/DDBJ whole genome shotgun (WGS) entry which is preliminary data.</text>
</comment>
<dbReference type="Proteomes" id="UP000235388">
    <property type="component" value="Unassembled WGS sequence"/>
</dbReference>
<sequence>MHVPLWLLPLLVRLASQSIARPSPSNIDHLYWCKDPTLESPTINTEVHRGICVADDCSAIVTSMWYYYKCARCEKWTSMGPNKPYCKDHDDLPWPSQFLS</sequence>
<proteinExistence type="predicted"/>
<feature type="chain" id="PRO_5014814507" description="Secreted protein" evidence="1">
    <location>
        <begin position="21"/>
        <end position="100"/>
    </location>
</feature>
<feature type="signal peptide" evidence="1">
    <location>
        <begin position="1"/>
        <end position="20"/>
    </location>
</feature>
<reference evidence="2 3" key="1">
    <citation type="submission" date="2017-11" db="EMBL/GenBank/DDBJ databases">
        <title>De novo assembly and phasing of dikaryotic genomes from two isolates of Puccinia coronata f. sp. avenae, the causal agent of oat crown rust.</title>
        <authorList>
            <person name="Miller M.E."/>
            <person name="Zhang Y."/>
            <person name="Omidvar V."/>
            <person name="Sperschneider J."/>
            <person name="Schwessinger B."/>
            <person name="Raley C."/>
            <person name="Palmer J.M."/>
            <person name="Garnica D."/>
            <person name="Upadhyaya N."/>
            <person name="Rathjen J."/>
            <person name="Taylor J.M."/>
            <person name="Park R.F."/>
            <person name="Dodds P.N."/>
            <person name="Hirsch C.D."/>
            <person name="Kianian S.F."/>
            <person name="Figueroa M."/>
        </authorList>
    </citation>
    <scope>NUCLEOTIDE SEQUENCE [LARGE SCALE GENOMIC DNA]</scope>
    <source>
        <strain evidence="2">12NC29</strain>
    </source>
</reference>
<evidence type="ECO:0000256" key="1">
    <source>
        <dbReference type="SAM" id="SignalP"/>
    </source>
</evidence>